<organism evidence="1 2">
    <name type="scientific">Bifidobacterium angulatum DSM 20098 = JCM 7096</name>
    <dbReference type="NCBI Taxonomy" id="518635"/>
    <lineage>
        <taxon>Bacteria</taxon>
        <taxon>Bacillati</taxon>
        <taxon>Actinomycetota</taxon>
        <taxon>Actinomycetes</taxon>
        <taxon>Bifidobacteriales</taxon>
        <taxon>Bifidobacteriaceae</taxon>
        <taxon>Bifidobacterium</taxon>
    </lineage>
</organism>
<evidence type="ECO:0000313" key="1">
    <source>
        <dbReference type="EMBL" id="EEP21177.1"/>
    </source>
</evidence>
<dbReference type="AlphaFoldDB" id="C4FDZ6"/>
<dbReference type="Proteomes" id="UP000006408">
    <property type="component" value="Unassembled WGS sequence"/>
</dbReference>
<proteinExistence type="predicted"/>
<keyword evidence="2" id="KW-1185">Reference proteome</keyword>
<dbReference type="HOGENOM" id="CLU_3305436_0_0_11"/>
<gene>
    <name evidence="1" type="ORF">BIFANG_02534</name>
</gene>
<sequence length="39" mass="4658">MSCAFPLPKEYAREETKKRLDAACTAPRRVNPLWIRYYL</sequence>
<evidence type="ECO:0000313" key="2">
    <source>
        <dbReference type="Proteomes" id="UP000006408"/>
    </source>
</evidence>
<comment type="caution">
    <text evidence="1">The sequence shown here is derived from an EMBL/GenBank/DDBJ whole genome shotgun (WGS) entry which is preliminary data.</text>
</comment>
<protein>
    <submittedName>
        <fullName evidence="1">Uncharacterized protein</fullName>
    </submittedName>
</protein>
<reference evidence="1" key="1">
    <citation type="submission" date="2009-04" db="EMBL/GenBank/DDBJ databases">
        <authorList>
            <person name="Weinstock G."/>
            <person name="Sodergren E."/>
            <person name="Clifton S."/>
            <person name="Fulton L."/>
            <person name="Fulton B."/>
            <person name="Courtney L."/>
            <person name="Fronick C."/>
            <person name="Harrison M."/>
            <person name="Strong C."/>
            <person name="Farmer C."/>
            <person name="Delahaunty K."/>
            <person name="Markovic C."/>
            <person name="Hall O."/>
            <person name="Minx P."/>
            <person name="Tomlinson C."/>
            <person name="Mitreva M."/>
            <person name="Nelson J."/>
            <person name="Hou S."/>
            <person name="Wollam A."/>
            <person name="Pepin K.H."/>
            <person name="Johnson M."/>
            <person name="Bhonagiri V."/>
            <person name="Nash W.E."/>
            <person name="Warren W."/>
            <person name="Chinwalla A."/>
            <person name="Mardis E.R."/>
            <person name="Wilson R.K."/>
        </authorList>
    </citation>
    <scope>NUCLEOTIDE SEQUENCE [LARGE SCALE GENOMIC DNA]</scope>
    <source>
        <strain evidence="1">DSM 20098</strain>
    </source>
</reference>
<accession>C4FDZ6</accession>
<name>C4FDZ6_9BIFI</name>
<dbReference type="EMBL" id="ABYS02000004">
    <property type="protein sequence ID" value="EEP21177.1"/>
    <property type="molecule type" value="Genomic_DNA"/>
</dbReference>